<sequence length="213" mass="24092">MDNEDAPDCADATHERPDEPWVMAREYEIGGLHWFSNASREMARALHPLLAQVTREELGEGPPPPDEGTALPAEASSLYRPMEVQHVWTVSIEDVVDFNVDQFLTDLHALSDSMGAQMVRGMLEHISAVTEEYGNTVDATGRDFADAFADSLERMDISFDADDRPNVTIVMHPDQVEKLRENPPTPEQEARIDAILARRREEWIASRRRRDLP</sequence>
<dbReference type="EMBL" id="JAERWK010000017">
    <property type="protein sequence ID" value="MBM9468406.1"/>
    <property type="molecule type" value="Genomic_DNA"/>
</dbReference>
<reference evidence="1" key="1">
    <citation type="submission" date="2021-01" db="EMBL/GenBank/DDBJ databases">
        <title>YIM 132084 draft genome.</title>
        <authorList>
            <person name="An D."/>
        </authorList>
    </citation>
    <scope>NUCLEOTIDE SEQUENCE</scope>
    <source>
        <strain evidence="1">YIM 132084</strain>
    </source>
</reference>
<dbReference type="Proteomes" id="UP000663792">
    <property type="component" value="Unassembled WGS sequence"/>
</dbReference>
<proteinExistence type="predicted"/>
<gene>
    <name evidence="1" type="ORF">JL106_14070</name>
</gene>
<name>A0A938Y998_9ACTN</name>
<organism evidence="1 2">
    <name type="scientific">Nakamurella leprariae</name>
    <dbReference type="NCBI Taxonomy" id="2803911"/>
    <lineage>
        <taxon>Bacteria</taxon>
        <taxon>Bacillati</taxon>
        <taxon>Actinomycetota</taxon>
        <taxon>Actinomycetes</taxon>
        <taxon>Nakamurellales</taxon>
        <taxon>Nakamurellaceae</taxon>
        <taxon>Nakamurella</taxon>
    </lineage>
</organism>
<comment type="caution">
    <text evidence="1">The sequence shown here is derived from an EMBL/GenBank/DDBJ whole genome shotgun (WGS) entry which is preliminary data.</text>
</comment>
<protein>
    <submittedName>
        <fullName evidence="1">Uncharacterized protein</fullName>
    </submittedName>
</protein>
<dbReference type="RefSeq" id="WP_205261363.1">
    <property type="nucleotide sequence ID" value="NZ_JAERWK010000017.1"/>
</dbReference>
<keyword evidence="2" id="KW-1185">Reference proteome</keyword>
<evidence type="ECO:0000313" key="2">
    <source>
        <dbReference type="Proteomes" id="UP000663792"/>
    </source>
</evidence>
<accession>A0A938Y998</accession>
<evidence type="ECO:0000313" key="1">
    <source>
        <dbReference type="EMBL" id="MBM9468406.1"/>
    </source>
</evidence>
<dbReference type="AlphaFoldDB" id="A0A938Y998"/>